<dbReference type="InterPro" id="IPR018313">
    <property type="entry name" value="SBP_3_CS"/>
</dbReference>
<evidence type="ECO:0000256" key="3">
    <source>
        <dbReference type="ARBA" id="ARBA00022729"/>
    </source>
</evidence>
<dbReference type="PROSITE" id="PS51257">
    <property type="entry name" value="PROKAR_LIPOPROTEIN"/>
    <property type="match status" value="1"/>
</dbReference>
<evidence type="ECO:0000313" key="8">
    <source>
        <dbReference type="Proteomes" id="UP001501237"/>
    </source>
</evidence>
<dbReference type="InterPro" id="IPR051455">
    <property type="entry name" value="Bact_solute-bind_prot3"/>
</dbReference>
<dbReference type="PROSITE" id="PS01039">
    <property type="entry name" value="SBP_BACTERIAL_3"/>
    <property type="match status" value="1"/>
</dbReference>
<dbReference type="InterPro" id="IPR001638">
    <property type="entry name" value="Solute-binding_3/MltF_N"/>
</dbReference>
<feature type="signal peptide" evidence="5">
    <location>
        <begin position="1"/>
        <end position="20"/>
    </location>
</feature>
<sequence>MRARFTFVALTALLATTLSACGSSSDTVVDKAKNDKKLVIGIKTDQPGLGLQTASGYTGFDVDVANYIAKKLGADKVEFKKTTSDVREQFIEQGDVDLVLATYSINDERKKRVSFAGPYLITGQDILVKADNTSITGLESLKDKTVCGAAGSNSPKRIAAKFGGSEDIANDWGKAHLKILNGYGLCLPDLAAGKVDAVSTDATILAGFAAQEPGKFKIVGQPFSTEKYGVGLKKDDKKSRDAINDAIEAMYKDGAWKAAIDKNFGEFGKLFTTPPPVERY</sequence>
<proteinExistence type="inferred from homology"/>
<dbReference type="RefSeq" id="WP_344836687.1">
    <property type="nucleotide sequence ID" value="NZ_BAAAUV010000027.1"/>
</dbReference>
<dbReference type="PANTHER" id="PTHR30085:SF6">
    <property type="entry name" value="ABC TRANSPORTER GLUTAMINE-BINDING PROTEIN GLNH"/>
    <property type="match status" value="1"/>
</dbReference>
<dbReference type="Pfam" id="PF00497">
    <property type="entry name" value="SBP_bac_3"/>
    <property type="match status" value="1"/>
</dbReference>
<reference evidence="8" key="1">
    <citation type="journal article" date="2019" name="Int. J. Syst. Evol. Microbiol.">
        <title>The Global Catalogue of Microorganisms (GCM) 10K type strain sequencing project: providing services to taxonomists for standard genome sequencing and annotation.</title>
        <authorList>
            <consortium name="The Broad Institute Genomics Platform"/>
            <consortium name="The Broad Institute Genome Sequencing Center for Infectious Disease"/>
            <person name="Wu L."/>
            <person name="Ma J."/>
        </authorList>
    </citation>
    <scope>NUCLEOTIDE SEQUENCE [LARGE SCALE GENOMIC DNA]</scope>
    <source>
        <strain evidence="8">JCM 9377</strain>
    </source>
</reference>
<evidence type="ECO:0000313" key="7">
    <source>
        <dbReference type="EMBL" id="GAA3234742.1"/>
    </source>
</evidence>
<dbReference type="SMART" id="SM00062">
    <property type="entry name" value="PBPb"/>
    <property type="match status" value="1"/>
</dbReference>
<evidence type="ECO:0000256" key="4">
    <source>
        <dbReference type="RuleBase" id="RU003744"/>
    </source>
</evidence>
<keyword evidence="3 5" id="KW-0732">Signal</keyword>
<dbReference type="Proteomes" id="UP001501237">
    <property type="component" value="Unassembled WGS sequence"/>
</dbReference>
<dbReference type="EMBL" id="BAAAUV010000027">
    <property type="protein sequence ID" value="GAA3234742.1"/>
    <property type="molecule type" value="Genomic_DNA"/>
</dbReference>
<dbReference type="Gene3D" id="3.40.190.10">
    <property type="entry name" value="Periplasmic binding protein-like II"/>
    <property type="match status" value="2"/>
</dbReference>
<dbReference type="CDD" id="cd13690">
    <property type="entry name" value="PBP2_GluB"/>
    <property type="match status" value="1"/>
</dbReference>
<protein>
    <submittedName>
        <fullName evidence="7">Glutamate ABC transporter substrate-binding protein</fullName>
    </submittedName>
</protein>
<organism evidence="7 8">
    <name type="scientific">Actinocorallia longicatena</name>
    <dbReference type="NCBI Taxonomy" id="111803"/>
    <lineage>
        <taxon>Bacteria</taxon>
        <taxon>Bacillati</taxon>
        <taxon>Actinomycetota</taxon>
        <taxon>Actinomycetes</taxon>
        <taxon>Streptosporangiales</taxon>
        <taxon>Thermomonosporaceae</taxon>
        <taxon>Actinocorallia</taxon>
    </lineage>
</organism>
<gene>
    <name evidence="7" type="ORF">GCM10010468_68090</name>
</gene>
<evidence type="ECO:0000259" key="6">
    <source>
        <dbReference type="SMART" id="SM00062"/>
    </source>
</evidence>
<comment type="caution">
    <text evidence="7">The sequence shown here is derived from an EMBL/GenBank/DDBJ whole genome shotgun (WGS) entry which is preliminary data.</text>
</comment>
<accession>A0ABP6QKI2</accession>
<feature type="domain" description="Solute-binding protein family 3/N-terminal" evidence="6">
    <location>
        <begin position="37"/>
        <end position="267"/>
    </location>
</feature>
<evidence type="ECO:0000256" key="2">
    <source>
        <dbReference type="ARBA" id="ARBA00022448"/>
    </source>
</evidence>
<keyword evidence="8" id="KW-1185">Reference proteome</keyword>
<keyword evidence="2" id="KW-0813">Transport</keyword>
<dbReference type="SUPFAM" id="SSF53850">
    <property type="entry name" value="Periplasmic binding protein-like II"/>
    <property type="match status" value="1"/>
</dbReference>
<comment type="similarity">
    <text evidence="1 4">Belongs to the bacterial solute-binding protein 3 family.</text>
</comment>
<feature type="chain" id="PRO_5045431524" evidence="5">
    <location>
        <begin position="21"/>
        <end position="280"/>
    </location>
</feature>
<dbReference type="PANTHER" id="PTHR30085">
    <property type="entry name" value="AMINO ACID ABC TRANSPORTER PERMEASE"/>
    <property type="match status" value="1"/>
</dbReference>
<evidence type="ECO:0000256" key="1">
    <source>
        <dbReference type="ARBA" id="ARBA00010333"/>
    </source>
</evidence>
<evidence type="ECO:0000256" key="5">
    <source>
        <dbReference type="SAM" id="SignalP"/>
    </source>
</evidence>
<name>A0ABP6QKI2_9ACTN</name>